<keyword evidence="2" id="KW-1185">Reference proteome</keyword>
<dbReference type="EMBL" id="GG698914">
    <property type="protein sequence ID" value="EEU38829.1"/>
    <property type="molecule type" value="Genomic_DNA"/>
</dbReference>
<dbReference type="RefSeq" id="XP_003044542.1">
    <property type="nucleotide sequence ID" value="XM_003044496.1"/>
</dbReference>
<evidence type="ECO:0000313" key="2">
    <source>
        <dbReference type="Proteomes" id="UP000005206"/>
    </source>
</evidence>
<evidence type="ECO:0000313" key="1">
    <source>
        <dbReference type="EMBL" id="EEU38829.1"/>
    </source>
</evidence>
<dbReference type="GeneID" id="9672729"/>
<reference evidence="1 2" key="1">
    <citation type="journal article" date="2009" name="PLoS Genet.">
        <title>The genome of Nectria haematococca: contribution of supernumerary chromosomes to gene expansion.</title>
        <authorList>
            <person name="Coleman J.J."/>
            <person name="Rounsley S.D."/>
            <person name="Rodriguez-Carres M."/>
            <person name="Kuo A."/>
            <person name="Wasmann C.C."/>
            <person name="Grimwood J."/>
            <person name="Schmutz J."/>
            <person name="Taga M."/>
            <person name="White G.J."/>
            <person name="Zhou S."/>
            <person name="Schwartz D.C."/>
            <person name="Freitag M."/>
            <person name="Ma L.J."/>
            <person name="Danchin E.G."/>
            <person name="Henrissat B."/>
            <person name="Coutinho P.M."/>
            <person name="Nelson D.R."/>
            <person name="Straney D."/>
            <person name="Napoli C.A."/>
            <person name="Barker B.M."/>
            <person name="Gribskov M."/>
            <person name="Rep M."/>
            <person name="Kroken S."/>
            <person name="Molnar I."/>
            <person name="Rensing C."/>
            <person name="Kennell J.C."/>
            <person name="Zamora J."/>
            <person name="Farman M.L."/>
            <person name="Selker E.U."/>
            <person name="Salamov A."/>
            <person name="Shapiro H."/>
            <person name="Pangilinan J."/>
            <person name="Lindquist E."/>
            <person name="Lamers C."/>
            <person name="Grigoriev I.V."/>
            <person name="Geiser D.M."/>
            <person name="Covert S.F."/>
            <person name="Temporini E."/>
            <person name="Vanetten H.D."/>
        </authorList>
    </citation>
    <scope>NUCLEOTIDE SEQUENCE [LARGE SCALE GENOMIC DNA]</scope>
    <source>
        <strain evidence="2">ATCC MYA-4622 / CBS 123669 / FGSC 9596 / NRRL 45880 / 77-13-4</strain>
    </source>
</reference>
<gene>
    <name evidence="1" type="ORF">NECHADRAFT_83127</name>
</gene>
<proteinExistence type="predicted"/>
<protein>
    <submittedName>
        <fullName evidence="1">Uncharacterized protein</fullName>
    </submittedName>
</protein>
<dbReference type="KEGG" id="nhe:NECHADRAFT_83127"/>
<name>C7ZB12_FUSV7</name>
<dbReference type="VEuPathDB" id="FungiDB:NECHADRAFT_83127"/>
<organism evidence="1 2">
    <name type="scientific">Fusarium vanettenii (strain ATCC MYA-4622 / CBS 123669 / FGSC 9596 / NRRL 45880 / 77-13-4)</name>
    <name type="common">Fusarium solani subsp. pisi</name>
    <dbReference type="NCBI Taxonomy" id="660122"/>
    <lineage>
        <taxon>Eukaryota</taxon>
        <taxon>Fungi</taxon>
        <taxon>Dikarya</taxon>
        <taxon>Ascomycota</taxon>
        <taxon>Pezizomycotina</taxon>
        <taxon>Sordariomycetes</taxon>
        <taxon>Hypocreomycetidae</taxon>
        <taxon>Hypocreales</taxon>
        <taxon>Nectriaceae</taxon>
        <taxon>Fusarium</taxon>
        <taxon>Fusarium solani species complex</taxon>
        <taxon>Fusarium vanettenii</taxon>
    </lineage>
</organism>
<dbReference type="HOGENOM" id="CLU_2109670_0_0_1"/>
<sequence length="115" mass="12485">MDAPAAPPTKKPPLAPTVDMELLVLEELDACRRVADDRDRAHDIEDAFPETDSGGCSKVLVQERRLKLSIHACISTKAFIELKSNLAMGREIAQKCQPLTTAARPVPHGGLFAPN</sequence>
<dbReference type="AlphaFoldDB" id="C7ZB12"/>
<dbReference type="Proteomes" id="UP000005206">
    <property type="component" value="Chromosome 7"/>
</dbReference>
<dbReference type="InParanoid" id="C7ZB12"/>
<accession>C7ZB12</accession>